<gene>
    <name evidence="2" type="ORF">PHPALM_4889</name>
</gene>
<proteinExistence type="predicted"/>
<accession>A0A2P4YIP8</accession>
<reference evidence="2 3" key="1">
    <citation type="journal article" date="2017" name="Genome Biol. Evol.">
        <title>Phytophthora megakarya and P. palmivora, closely related causal agents of cacao black pod rot, underwent increases in genome sizes and gene numbers by different mechanisms.</title>
        <authorList>
            <person name="Ali S.S."/>
            <person name="Shao J."/>
            <person name="Lary D.J."/>
            <person name="Kronmiller B."/>
            <person name="Shen D."/>
            <person name="Strem M.D."/>
            <person name="Amoako-Attah I."/>
            <person name="Akrofi A.Y."/>
            <person name="Begoude B.A."/>
            <person name="Ten Hoopen G.M."/>
            <person name="Coulibaly K."/>
            <person name="Kebe B.I."/>
            <person name="Melnick R.L."/>
            <person name="Guiltinan M.J."/>
            <person name="Tyler B.M."/>
            <person name="Meinhardt L.W."/>
            <person name="Bailey B.A."/>
        </authorList>
    </citation>
    <scope>NUCLEOTIDE SEQUENCE [LARGE SCALE GENOMIC DNA]</scope>
    <source>
        <strain evidence="3">sbr112.9</strain>
    </source>
</reference>
<dbReference type="EMBL" id="NCKW01002398">
    <property type="protein sequence ID" value="POM77688.1"/>
    <property type="molecule type" value="Genomic_DNA"/>
</dbReference>
<feature type="compositionally biased region" description="Acidic residues" evidence="1">
    <location>
        <begin position="20"/>
        <end position="40"/>
    </location>
</feature>
<comment type="caution">
    <text evidence="2">The sequence shown here is derived from an EMBL/GenBank/DDBJ whole genome shotgun (WGS) entry which is preliminary data.</text>
</comment>
<dbReference type="AlphaFoldDB" id="A0A2P4YIP8"/>
<feature type="non-terminal residue" evidence="2">
    <location>
        <position position="1"/>
    </location>
</feature>
<sequence length="142" mass="15887">TSAGSGKKQRVIQKKKVVDEPWDPDDGDVQEESDSEEGENQNETPASKKRAVVKKTKADAQQRQDEANKSQRAGKAAKVAARKRLDAVKQKVSDTEDKKRQAASTEVSEQLKKRRITLHVMADENDMEEYVQHDSDTTCSMS</sequence>
<dbReference type="Proteomes" id="UP000237271">
    <property type="component" value="Unassembled WGS sequence"/>
</dbReference>
<organism evidence="2 3">
    <name type="scientific">Phytophthora palmivora</name>
    <dbReference type="NCBI Taxonomy" id="4796"/>
    <lineage>
        <taxon>Eukaryota</taxon>
        <taxon>Sar</taxon>
        <taxon>Stramenopiles</taxon>
        <taxon>Oomycota</taxon>
        <taxon>Peronosporomycetes</taxon>
        <taxon>Peronosporales</taxon>
        <taxon>Peronosporaceae</taxon>
        <taxon>Phytophthora</taxon>
    </lineage>
</organism>
<evidence type="ECO:0000313" key="3">
    <source>
        <dbReference type="Proteomes" id="UP000237271"/>
    </source>
</evidence>
<feature type="compositionally biased region" description="Basic and acidic residues" evidence="1">
    <location>
        <begin position="83"/>
        <end position="100"/>
    </location>
</feature>
<evidence type="ECO:0000313" key="2">
    <source>
        <dbReference type="EMBL" id="POM77688.1"/>
    </source>
</evidence>
<evidence type="ECO:0000256" key="1">
    <source>
        <dbReference type="SAM" id="MobiDB-lite"/>
    </source>
</evidence>
<name>A0A2P4YIP8_9STRA</name>
<feature type="region of interest" description="Disordered" evidence="1">
    <location>
        <begin position="1"/>
        <end position="109"/>
    </location>
</feature>
<keyword evidence="3" id="KW-1185">Reference proteome</keyword>
<protein>
    <submittedName>
        <fullName evidence="2">Uncharacterized protein</fullName>
    </submittedName>
</protein>
<feature type="compositionally biased region" description="Basic and acidic residues" evidence="1">
    <location>
        <begin position="56"/>
        <end position="69"/>
    </location>
</feature>